<sequence length="822" mass="96033">MNRMDKGDLKLVQCQMRSMSKQIFSSASSSSPSKKSKSMRSSNLGNENCDSNTKDVKNEKNEDCSTLIDQTQIAELHNYREKLRHLEENFRSVLQEKERLQSKYDQLQSKMINSMTSVRSSMDDQDVELNRSPKKSSINDQNEIINNHQQSRQKFDNMIEINRNLSKENDQLLLENRYLKRKIDNDDEERCLLLDRLASYRELIDLHRRDDDLYEQRLLSDILPTNSGYDPVTCDIFKLNRNNITSGDGQGRRRDDDDEEVEEIAIGDQHQQNYRSTLKSPYNDYDQHRDLLIENRFVSDLKHRNNEINDNQSNKITTNAVAKNIDDKNIEDDNDGRRIMTIGGDENQLIQIGMNELNSSKTTILKSLKSNESIRNEDIGIDRFNSIDLHQRIEKMIAFDSINKMKVNKSNQIYLWHLLLAIFQDLRSKNINLLRSKKTNQILEKRIDELERKLGNLYVNHNKTIIHNYLHQQKSNQILQQSKELEQYRSNRSIHSESNALMSTVIKSMSSETKNISDSSPNLMRKLLPNPNHNHHHHPQQQQQRKQQSKSPQQQQQQMKKSKQSDRIKSPINHSNRMDLEKELRQQELQQQQRKEFRSRDSKQRIKHPENYGNNCSEFLQIANSDPSNCINNETFSNEQINTVIGFTCVNDDDDVNRNHHDVLTSSRSSIPLIRRSLSIEQQLKALEEDALNDLTPNDQSPFRIFDLNDDEIDLVVENNTIDDLIAANDLIGIGEENSLIDISSFYSSEMNSNEISSIDHRKSLCSASYSQNLPHHHHKNRRKKQNDLLRTKYHNNTTDDDNDQQRPSSAKHQILNSEKIY</sequence>
<reference evidence="3" key="2">
    <citation type="submission" date="2020-01" db="EMBL/GenBank/DDBJ databases">
        <authorList>
            <person name="Korhonen P.K.K."/>
            <person name="Guangxu M.G."/>
            <person name="Wang T.W."/>
            <person name="Stroehlein A.J.S."/>
            <person name="Young N.D."/>
            <person name="Ang C.-S.A."/>
            <person name="Fernando D.W.F."/>
            <person name="Lu H.L."/>
            <person name="Taylor S.T."/>
            <person name="Ehtesham M.E.M."/>
            <person name="Najaraj S.H.N."/>
            <person name="Harsha G.H.G."/>
            <person name="Madugundu A.M."/>
            <person name="Renuse S.R."/>
            <person name="Holt D.H."/>
            <person name="Pandey A.P."/>
            <person name="Papenfuss A.P."/>
            <person name="Gasser R.B.G."/>
            <person name="Fischer K.F."/>
        </authorList>
    </citation>
    <scope>NUCLEOTIDE SEQUENCE</scope>
    <source>
        <strain evidence="3">SSS_KF_BRIS2020</strain>
    </source>
</reference>
<feature type="compositionally biased region" description="Basic and acidic residues" evidence="2">
    <location>
        <begin position="593"/>
        <end position="610"/>
    </location>
</feature>
<feature type="region of interest" description="Disordered" evidence="2">
    <location>
        <begin position="794"/>
        <end position="822"/>
    </location>
</feature>
<organism evidence="3">
    <name type="scientific">Sarcoptes scabiei</name>
    <name type="common">Itch mite</name>
    <name type="synonym">Acarus scabiei</name>
    <dbReference type="NCBI Taxonomy" id="52283"/>
    <lineage>
        <taxon>Eukaryota</taxon>
        <taxon>Metazoa</taxon>
        <taxon>Ecdysozoa</taxon>
        <taxon>Arthropoda</taxon>
        <taxon>Chelicerata</taxon>
        <taxon>Arachnida</taxon>
        <taxon>Acari</taxon>
        <taxon>Acariformes</taxon>
        <taxon>Sarcoptiformes</taxon>
        <taxon>Astigmata</taxon>
        <taxon>Psoroptidia</taxon>
        <taxon>Sarcoptoidea</taxon>
        <taxon>Sarcoptidae</taxon>
        <taxon>Sarcoptinae</taxon>
        <taxon>Sarcoptes</taxon>
    </lineage>
</organism>
<feature type="region of interest" description="Disordered" evidence="2">
    <location>
        <begin position="21"/>
        <end position="62"/>
    </location>
</feature>
<feature type="compositionally biased region" description="Basic and acidic residues" evidence="2">
    <location>
        <begin position="52"/>
        <end position="62"/>
    </location>
</feature>
<protein>
    <submittedName>
        <fullName evidence="3 4">Uncharacterized protein</fullName>
    </submittedName>
</protein>
<evidence type="ECO:0000256" key="1">
    <source>
        <dbReference type="SAM" id="Coils"/>
    </source>
</evidence>
<feature type="compositionally biased region" description="Low complexity" evidence="2">
    <location>
        <begin position="540"/>
        <end position="559"/>
    </location>
</feature>
<feature type="compositionally biased region" description="Basic and acidic residues" evidence="2">
    <location>
        <begin position="576"/>
        <end position="586"/>
    </location>
</feature>
<evidence type="ECO:0000313" key="5">
    <source>
        <dbReference type="Proteomes" id="UP000070412"/>
    </source>
</evidence>
<reference evidence="5" key="1">
    <citation type="journal article" date="2020" name="PLoS Negl. Trop. Dis.">
        <title>High-quality nuclear genome for Sarcoptes scabiei-A critical resource for a neglected parasite.</title>
        <authorList>
            <person name="Korhonen P.K."/>
            <person name="Gasser R.B."/>
            <person name="Ma G."/>
            <person name="Wang T."/>
            <person name="Stroehlein A.J."/>
            <person name="Young N.D."/>
            <person name="Ang C.S."/>
            <person name="Fernando D.D."/>
            <person name="Lu H.C."/>
            <person name="Taylor S."/>
            <person name="Reynolds S.L."/>
            <person name="Mofiz E."/>
            <person name="Najaraj S.H."/>
            <person name="Gowda H."/>
            <person name="Madugundu A."/>
            <person name="Renuse S."/>
            <person name="Holt D."/>
            <person name="Pandey A."/>
            <person name="Papenfuss A.T."/>
            <person name="Fischer K."/>
        </authorList>
    </citation>
    <scope>NUCLEOTIDE SEQUENCE [LARGE SCALE GENOMIC DNA]</scope>
</reference>
<feature type="compositionally biased region" description="Polar residues" evidence="2">
    <location>
        <begin position="806"/>
        <end position="822"/>
    </location>
</feature>
<dbReference type="EnsemblMetazoa" id="SSS_4543s_mrna">
    <property type="protein sequence ID" value="KAF7492359.1"/>
    <property type="gene ID" value="SSS_4543"/>
</dbReference>
<reference evidence="4" key="3">
    <citation type="submission" date="2022-06" db="UniProtKB">
        <authorList>
            <consortium name="EnsemblMetazoa"/>
        </authorList>
    </citation>
    <scope>IDENTIFICATION</scope>
</reference>
<keyword evidence="1" id="KW-0175">Coiled coil</keyword>
<dbReference type="AlphaFoldDB" id="A0A834VER7"/>
<feature type="region of interest" description="Disordered" evidence="2">
    <location>
        <begin position="116"/>
        <end position="150"/>
    </location>
</feature>
<name>A0A834VER7_SARSC</name>
<gene>
    <name evidence="3" type="ORF">SSS_4543</name>
</gene>
<evidence type="ECO:0000313" key="4">
    <source>
        <dbReference type="EnsemblMetazoa" id="KAF7492359.1"/>
    </source>
</evidence>
<evidence type="ECO:0000256" key="2">
    <source>
        <dbReference type="SAM" id="MobiDB-lite"/>
    </source>
</evidence>
<dbReference type="OrthoDB" id="5917629at2759"/>
<feature type="compositionally biased region" description="Polar residues" evidence="2">
    <location>
        <begin position="509"/>
        <end position="522"/>
    </location>
</feature>
<feature type="compositionally biased region" description="Polar residues" evidence="2">
    <location>
        <begin position="135"/>
        <end position="150"/>
    </location>
</feature>
<keyword evidence="5" id="KW-1185">Reference proteome</keyword>
<accession>A0A834VER7</accession>
<feature type="region of interest" description="Disordered" evidence="2">
    <location>
        <begin position="509"/>
        <end position="613"/>
    </location>
</feature>
<dbReference type="EMBL" id="WVUK01000056">
    <property type="protein sequence ID" value="KAF7492359.1"/>
    <property type="molecule type" value="Genomic_DNA"/>
</dbReference>
<feature type="coiled-coil region" evidence="1">
    <location>
        <begin position="76"/>
        <end position="110"/>
    </location>
</feature>
<feature type="compositionally biased region" description="Low complexity" evidence="2">
    <location>
        <begin position="21"/>
        <end position="33"/>
    </location>
</feature>
<dbReference type="Proteomes" id="UP000070412">
    <property type="component" value="Unassembled WGS sequence"/>
</dbReference>
<proteinExistence type="predicted"/>
<evidence type="ECO:0000313" key="3">
    <source>
        <dbReference type="EMBL" id="KAF7492359.1"/>
    </source>
</evidence>
<feature type="coiled-coil region" evidence="1">
    <location>
        <begin position="433"/>
        <end position="491"/>
    </location>
</feature>